<protein>
    <submittedName>
        <fullName evidence="1">HAD family hydrolase</fullName>
    </submittedName>
</protein>
<dbReference type="Proteomes" id="UP001202289">
    <property type="component" value="Unassembled WGS sequence"/>
</dbReference>
<comment type="caution">
    <text evidence="1">The sequence shown here is derived from an EMBL/GenBank/DDBJ whole genome shotgun (WGS) entry which is preliminary data.</text>
</comment>
<accession>A0ACC6A981</accession>
<gene>
    <name evidence="1" type="ORF">M3215_16270</name>
</gene>
<name>A0ACC6A981_9BACI</name>
<keyword evidence="2" id="KW-1185">Reference proteome</keyword>
<reference evidence="1" key="1">
    <citation type="submission" date="2022-05" db="EMBL/GenBank/DDBJ databases">
        <title>Comparative Genomics of Spacecraft Associated Microbes.</title>
        <authorList>
            <person name="Tran M.T."/>
            <person name="Wright A."/>
            <person name="Seuylemezian A."/>
            <person name="Eisen J."/>
            <person name="Coil D."/>
        </authorList>
    </citation>
    <scope>NUCLEOTIDE SEQUENCE</scope>
    <source>
        <strain evidence="1">FAIRING 10M-2.2</strain>
    </source>
</reference>
<keyword evidence="1" id="KW-0378">Hydrolase</keyword>
<evidence type="ECO:0000313" key="2">
    <source>
        <dbReference type="Proteomes" id="UP001202289"/>
    </source>
</evidence>
<proteinExistence type="predicted"/>
<organism evidence="1 2">
    <name type="scientific">Bacillus cytotoxicus</name>
    <dbReference type="NCBI Taxonomy" id="580165"/>
    <lineage>
        <taxon>Bacteria</taxon>
        <taxon>Bacillati</taxon>
        <taxon>Bacillota</taxon>
        <taxon>Bacilli</taxon>
        <taxon>Bacillales</taxon>
        <taxon>Bacillaceae</taxon>
        <taxon>Bacillus</taxon>
        <taxon>Bacillus cereus group</taxon>
    </lineage>
</organism>
<dbReference type="EMBL" id="JAMBOP010000021">
    <property type="protein sequence ID" value="MCM3737311.1"/>
    <property type="molecule type" value="Genomic_DNA"/>
</dbReference>
<sequence>MKYIVFDLDETIFDHKRGEKESLKEIYNTDFKDLIISFGEFHRTFTKYNKISWEHFEKGIQNIEETLFNRFKLLCDFYGMKKDLADLVSRYSHEYIKQCIPYLGANTLLKELVNMGFSLAVCSNGMEKIQIGKMNYHNIKHFFSYFQFGSNYPACKPNLEFFNNLLKNLKAKPHEVLFIGDSLTNDINPAKELGMKSLHINEKYLVGGELQCTLILDQIQNQVVLS</sequence>
<evidence type="ECO:0000313" key="1">
    <source>
        <dbReference type="EMBL" id="MCM3737311.1"/>
    </source>
</evidence>